<comment type="caution">
    <text evidence="1">The sequence shown here is derived from an EMBL/GenBank/DDBJ whole genome shotgun (WGS) entry which is preliminary data.</text>
</comment>
<gene>
    <name evidence="1" type="ORF">HNP84_010308</name>
</gene>
<accession>A0A840PRX7</accession>
<name>A0A840PRX7_9ACTN</name>
<reference evidence="1 2" key="1">
    <citation type="submission" date="2020-08" db="EMBL/GenBank/DDBJ databases">
        <title>Genomic Encyclopedia of Type Strains, Phase IV (KMG-IV): sequencing the most valuable type-strain genomes for metagenomic binning, comparative biology and taxonomic classification.</title>
        <authorList>
            <person name="Goeker M."/>
        </authorList>
    </citation>
    <scope>NUCLEOTIDE SEQUENCE [LARGE SCALE GENOMIC DNA]</scope>
    <source>
        <strain evidence="1 2">DSM 45615</strain>
    </source>
</reference>
<sequence>MSELERRDANSEVAAGLERFELMLLKSIESAGLPVDGVLVGMAERQRVLKNLGDALDSLGHEIRGRSYYISKMIAAAAAGLFDAALNYLWDETVAELRRRVAGFDLAYFFDIAVTSPEKRKHLSTVDDLSAIQDVDLLRASRDIGLLSDVGHAQLDSVRYMRNHASAAHPNHNELTGLQLVTWLETCIKQVITLPLDNVTAETGRLLSNIKKARLTSEEIAATAAFFDRLTGDRADALAAGLFGIYVGPATTPEVDDNVRLLWPQLWPYVSDEARYDFGTRIARFVANADHGQAARARQLFDLVDAAAFLPEPVRAAELAAAIDALLTAHHGWNNFTNEAVPARQLEALVGERGSVPAALSAKYVNAVVEVFLTNGHGVSWAADPIYRGLIEKFDTQQAGQALRAFADTTIAGRLQTRLAQEHWNTLLELIEPKLTLRTDRELLAAIQAYRGTPDKLRTNQAIMTMARPRRIVSGRAQAQS</sequence>
<protein>
    <submittedName>
        <fullName evidence="1">Uncharacterized protein</fullName>
    </submittedName>
</protein>
<dbReference type="EMBL" id="JACHGN010000046">
    <property type="protein sequence ID" value="MBB5140540.1"/>
    <property type="molecule type" value="Genomic_DNA"/>
</dbReference>
<organism evidence="1 2">
    <name type="scientific">Thermocatellispora tengchongensis</name>
    <dbReference type="NCBI Taxonomy" id="1073253"/>
    <lineage>
        <taxon>Bacteria</taxon>
        <taxon>Bacillati</taxon>
        <taxon>Actinomycetota</taxon>
        <taxon>Actinomycetes</taxon>
        <taxon>Streptosporangiales</taxon>
        <taxon>Streptosporangiaceae</taxon>
        <taxon>Thermocatellispora</taxon>
    </lineage>
</organism>
<evidence type="ECO:0000313" key="1">
    <source>
        <dbReference type="EMBL" id="MBB5140540.1"/>
    </source>
</evidence>
<dbReference type="Proteomes" id="UP000578449">
    <property type="component" value="Unassembled WGS sequence"/>
</dbReference>
<dbReference type="AlphaFoldDB" id="A0A840PRX7"/>
<proteinExistence type="predicted"/>
<evidence type="ECO:0000313" key="2">
    <source>
        <dbReference type="Proteomes" id="UP000578449"/>
    </source>
</evidence>
<keyword evidence="2" id="KW-1185">Reference proteome</keyword>
<dbReference type="RefSeq" id="WP_185057317.1">
    <property type="nucleotide sequence ID" value="NZ_BAABIX010000080.1"/>
</dbReference>